<sequence length="174" mass="20162">MTRQIKALIFDWGDTLMWDFPELDGPMAYWEKIEAVPGMNHALEMACKDYICCVASNAGDSTTELMGEALNRVDLRKYFNFLFTSRELGVTKPNLDFFNKIVSNLHLKPEECIMIGNDYEKEIVPSKAVGMHTIFFTEERKRAVFMDADYTINSMNNLYEIIMDFEDMNNIHTV</sequence>
<dbReference type="SUPFAM" id="SSF56784">
    <property type="entry name" value="HAD-like"/>
    <property type="match status" value="1"/>
</dbReference>
<organism evidence="5 6">
    <name type="scientific">Salipaludibacillus neizhouensis</name>
    <dbReference type="NCBI Taxonomy" id="885475"/>
    <lineage>
        <taxon>Bacteria</taxon>
        <taxon>Bacillati</taxon>
        <taxon>Bacillota</taxon>
        <taxon>Bacilli</taxon>
        <taxon>Bacillales</taxon>
        <taxon>Bacillaceae</taxon>
    </lineage>
</organism>
<dbReference type="InterPro" id="IPR051400">
    <property type="entry name" value="HAD-like_hydrolase"/>
</dbReference>
<keyword evidence="2" id="KW-0479">Metal-binding</keyword>
<dbReference type="GO" id="GO:0046872">
    <property type="term" value="F:metal ion binding"/>
    <property type="evidence" value="ECO:0007669"/>
    <property type="project" value="UniProtKB-KW"/>
</dbReference>
<dbReference type="NCBIfam" id="TIGR01509">
    <property type="entry name" value="HAD-SF-IA-v3"/>
    <property type="match status" value="1"/>
</dbReference>
<dbReference type="GO" id="GO:0044281">
    <property type="term" value="P:small molecule metabolic process"/>
    <property type="evidence" value="ECO:0007669"/>
    <property type="project" value="UniProtKB-ARBA"/>
</dbReference>
<evidence type="ECO:0000313" key="6">
    <source>
        <dbReference type="Proteomes" id="UP000281498"/>
    </source>
</evidence>
<dbReference type="Pfam" id="PF13419">
    <property type="entry name" value="HAD_2"/>
    <property type="match status" value="1"/>
</dbReference>
<dbReference type="EMBL" id="PDOE01000021">
    <property type="protein sequence ID" value="RKL65151.1"/>
    <property type="molecule type" value="Genomic_DNA"/>
</dbReference>
<keyword evidence="6" id="KW-1185">Reference proteome</keyword>
<keyword evidence="3 5" id="KW-0378">Hydrolase</keyword>
<accession>A0A3A9K4C0</accession>
<reference evidence="5 6" key="1">
    <citation type="submission" date="2017-10" db="EMBL/GenBank/DDBJ databases">
        <title>Bacillus sp. nov., a halophilic bacterium isolated from a Keqin Lake.</title>
        <authorList>
            <person name="Wang H."/>
        </authorList>
    </citation>
    <scope>NUCLEOTIDE SEQUENCE [LARGE SCALE GENOMIC DNA]</scope>
    <source>
        <strain evidence="5 6">KCTC 13187</strain>
    </source>
</reference>
<dbReference type="GO" id="GO:0016791">
    <property type="term" value="F:phosphatase activity"/>
    <property type="evidence" value="ECO:0007669"/>
    <property type="project" value="TreeGrafter"/>
</dbReference>
<name>A0A3A9K4C0_9BACI</name>
<dbReference type="InterPro" id="IPR023214">
    <property type="entry name" value="HAD_sf"/>
</dbReference>
<dbReference type="InterPro" id="IPR036412">
    <property type="entry name" value="HAD-like_sf"/>
</dbReference>
<evidence type="ECO:0000256" key="4">
    <source>
        <dbReference type="ARBA" id="ARBA00022842"/>
    </source>
</evidence>
<evidence type="ECO:0000256" key="3">
    <source>
        <dbReference type="ARBA" id="ARBA00022801"/>
    </source>
</evidence>
<evidence type="ECO:0000313" key="5">
    <source>
        <dbReference type="EMBL" id="RKL65151.1"/>
    </source>
</evidence>
<comment type="cofactor">
    <cofactor evidence="1">
        <name>Mg(2+)</name>
        <dbReference type="ChEBI" id="CHEBI:18420"/>
    </cofactor>
</comment>
<gene>
    <name evidence="5" type="ORF">CR203_22065</name>
</gene>
<dbReference type="PANTHER" id="PTHR46470">
    <property type="entry name" value="N-ACYLNEURAMINATE-9-PHOSPHATASE"/>
    <property type="match status" value="1"/>
</dbReference>
<evidence type="ECO:0000256" key="1">
    <source>
        <dbReference type="ARBA" id="ARBA00001946"/>
    </source>
</evidence>
<dbReference type="AlphaFoldDB" id="A0A3A9K4C0"/>
<dbReference type="Gene3D" id="3.40.50.1000">
    <property type="entry name" value="HAD superfamily/HAD-like"/>
    <property type="match status" value="1"/>
</dbReference>
<dbReference type="InterPro" id="IPR006439">
    <property type="entry name" value="HAD-SF_hydro_IA"/>
</dbReference>
<proteinExistence type="predicted"/>
<evidence type="ECO:0000256" key="2">
    <source>
        <dbReference type="ARBA" id="ARBA00022723"/>
    </source>
</evidence>
<keyword evidence="4" id="KW-0460">Magnesium</keyword>
<protein>
    <submittedName>
        <fullName evidence="5">HAD family hydrolase</fullName>
    </submittedName>
</protein>
<dbReference type="InterPro" id="IPR041492">
    <property type="entry name" value="HAD_2"/>
</dbReference>
<dbReference type="Proteomes" id="UP000281498">
    <property type="component" value="Unassembled WGS sequence"/>
</dbReference>
<dbReference type="PANTHER" id="PTHR46470:SF2">
    <property type="entry name" value="GLYCERALDEHYDE 3-PHOSPHATE PHOSPHATASE"/>
    <property type="match status" value="1"/>
</dbReference>
<comment type="caution">
    <text evidence="5">The sequence shown here is derived from an EMBL/GenBank/DDBJ whole genome shotgun (WGS) entry which is preliminary data.</text>
</comment>
<dbReference type="RefSeq" id="WP_110935570.1">
    <property type="nucleotide sequence ID" value="NZ_KZ614146.1"/>
</dbReference>
<dbReference type="OrthoDB" id="9809962at2"/>